<dbReference type="GeneID" id="136800651"/>
<dbReference type="PROSITE" id="PS50217">
    <property type="entry name" value="BZIP"/>
    <property type="match status" value="1"/>
</dbReference>
<feature type="coiled-coil region" evidence="1">
    <location>
        <begin position="206"/>
        <end position="237"/>
    </location>
</feature>
<feature type="domain" description="BZIP" evidence="3">
    <location>
        <begin position="192"/>
        <end position="242"/>
    </location>
</feature>
<protein>
    <recommendedName>
        <fullName evidence="3">BZIP domain-containing protein</fullName>
    </recommendedName>
</protein>
<reference evidence="4" key="1">
    <citation type="submission" date="2021-01" db="UniProtKB">
        <authorList>
            <consortium name="EnsemblMetazoa"/>
        </authorList>
    </citation>
    <scope>IDENTIFICATION</scope>
</reference>
<dbReference type="Proteomes" id="UP000594262">
    <property type="component" value="Unplaced"/>
</dbReference>
<dbReference type="Pfam" id="PF07716">
    <property type="entry name" value="bZIP_2"/>
    <property type="match status" value="1"/>
</dbReference>
<dbReference type="SUPFAM" id="SSF57959">
    <property type="entry name" value="Leucine zipper domain"/>
    <property type="match status" value="1"/>
</dbReference>
<evidence type="ECO:0000313" key="5">
    <source>
        <dbReference type="Proteomes" id="UP000594262"/>
    </source>
</evidence>
<dbReference type="GO" id="GO:0003700">
    <property type="term" value="F:DNA-binding transcription factor activity"/>
    <property type="evidence" value="ECO:0007669"/>
    <property type="project" value="InterPro"/>
</dbReference>
<evidence type="ECO:0000256" key="2">
    <source>
        <dbReference type="SAM" id="MobiDB-lite"/>
    </source>
</evidence>
<evidence type="ECO:0000259" key="3">
    <source>
        <dbReference type="PROSITE" id="PS50217"/>
    </source>
</evidence>
<evidence type="ECO:0000313" key="4">
    <source>
        <dbReference type="EnsemblMetazoa" id="CLYHEMP001500.1"/>
    </source>
</evidence>
<organism evidence="4 5">
    <name type="scientific">Clytia hemisphaerica</name>
    <dbReference type="NCBI Taxonomy" id="252671"/>
    <lineage>
        <taxon>Eukaryota</taxon>
        <taxon>Metazoa</taxon>
        <taxon>Cnidaria</taxon>
        <taxon>Hydrozoa</taxon>
        <taxon>Hydroidolina</taxon>
        <taxon>Leptothecata</taxon>
        <taxon>Obeliida</taxon>
        <taxon>Clytiidae</taxon>
        <taxon>Clytia</taxon>
    </lineage>
</organism>
<dbReference type="AlphaFoldDB" id="A0A7M5UN10"/>
<dbReference type="InterPro" id="IPR004827">
    <property type="entry name" value="bZIP"/>
</dbReference>
<dbReference type="PROSITE" id="PS00036">
    <property type="entry name" value="BZIP_BASIC"/>
    <property type="match status" value="1"/>
</dbReference>
<sequence length="330" mass="37355">MAFSNDGGSRGITDVPGRSEDGFFMQNNFINANGYAKGPTEDSSVLIDGPNSFNVNGYVKDPTLDFDFLLKEFDHEFDLVDFINTDHSQKLDQNHPPSPSSSTASETERILNMVMPKGLNTVEQEQNSIDIDANLAAPDNSVTTMSTSLIEQHSVLSCDQTNKADLFLHSTQQNACGKTRRRRNTKTTTEIQQKKAERRKKNNLASKELRQRRKEDSEKLTKQEMELEYESKELRDKVKSLEGGINVIISVFDGISRQLIQSNSLQFRENFLNLIRLLGQAGQSGDVTSQTAIGKLLQVYRNQVDRTMDDKAKNKLLQWLKFKLDVHDSW</sequence>
<dbReference type="RefSeq" id="XP_066913403.1">
    <property type="nucleotide sequence ID" value="XM_067057302.1"/>
</dbReference>
<name>A0A7M5UN10_9CNID</name>
<feature type="region of interest" description="Disordered" evidence="2">
    <location>
        <begin position="179"/>
        <end position="203"/>
    </location>
</feature>
<evidence type="ECO:0000256" key="1">
    <source>
        <dbReference type="SAM" id="Coils"/>
    </source>
</evidence>
<dbReference type="InterPro" id="IPR046347">
    <property type="entry name" value="bZIP_sf"/>
</dbReference>
<dbReference type="Gene3D" id="1.20.5.170">
    <property type="match status" value="1"/>
</dbReference>
<accession>A0A7M5UN10</accession>
<dbReference type="EnsemblMetazoa" id="CLYHEMT001500.1">
    <property type="protein sequence ID" value="CLYHEMP001500.1"/>
    <property type="gene ID" value="CLYHEMG001500"/>
</dbReference>
<keyword evidence="5" id="KW-1185">Reference proteome</keyword>
<keyword evidence="1" id="KW-0175">Coiled coil</keyword>
<proteinExistence type="predicted"/>